<name>A0A397IZE0_9GLOM</name>
<accession>A0A397IZE0</accession>
<protein>
    <submittedName>
        <fullName evidence="1">Uncharacterized protein</fullName>
    </submittedName>
</protein>
<proteinExistence type="predicted"/>
<evidence type="ECO:0000313" key="1">
    <source>
        <dbReference type="EMBL" id="RHZ81311.1"/>
    </source>
</evidence>
<dbReference type="Proteomes" id="UP000266861">
    <property type="component" value="Unassembled WGS sequence"/>
</dbReference>
<dbReference type="OrthoDB" id="2404761at2759"/>
<dbReference type="EMBL" id="PQFF01000114">
    <property type="protein sequence ID" value="RHZ81311.1"/>
    <property type="molecule type" value="Genomic_DNA"/>
</dbReference>
<sequence>MSSNTILQQDYSSSNPLIASGKMLTDDYYKWYAKLDDLPTPLTDKIQTGLDPRIKFETSEFSQIEKDAEKKILFVSRVNIQSIAEQWLFEPTPSKRQFPISVLPKNPEERQQHVINMYLALYVIKTIKKKNIRNNIEGFWGSGEYCGEKSYRLYCYTNKYQNSIHIVSIKA</sequence>
<reference evidence="1 2" key="1">
    <citation type="submission" date="2018-08" db="EMBL/GenBank/DDBJ databases">
        <title>Genome and evolution of the arbuscular mycorrhizal fungus Diversispora epigaea (formerly Glomus versiforme) and its bacterial endosymbionts.</title>
        <authorList>
            <person name="Sun X."/>
            <person name="Fei Z."/>
            <person name="Harrison M."/>
        </authorList>
    </citation>
    <scope>NUCLEOTIDE SEQUENCE [LARGE SCALE GENOMIC DNA]</scope>
    <source>
        <strain evidence="1 2">IT104</strain>
    </source>
</reference>
<organism evidence="1 2">
    <name type="scientific">Diversispora epigaea</name>
    <dbReference type="NCBI Taxonomy" id="1348612"/>
    <lineage>
        <taxon>Eukaryota</taxon>
        <taxon>Fungi</taxon>
        <taxon>Fungi incertae sedis</taxon>
        <taxon>Mucoromycota</taxon>
        <taxon>Glomeromycotina</taxon>
        <taxon>Glomeromycetes</taxon>
        <taxon>Diversisporales</taxon>
        <taxon>Diversisporaceae</taxon>
        <taxon>Diversispora</taxon>
    </lineage>
</organism>
<evidence type="ECO:0000313" key="2">
    <source>
        <dbReference type="Proteomes" id="UP000266861"/>
    </source>
</evidence>
<dbReference type="AlphaFoldDB" id="A0A397IZE0"/>
<comment type="caution">
    <text evidence="1">The sequence shown here is derived from an EMBL/GenBank/DDBJ whole genome shotgun (WGS) entry which is preliminary data.</text>
</comment>
<gene>
    <name evidence="1" type="ORF">Glove_122g27</name>
</gene>
<keyword evidence="2" id="KW-1185">Reference proteome</keyword>